<gene>
    <name evidence="3" type="ORF">FSB_LOCUS37045</name>
</gene>
<organism evidence="3">
    <name type="scientific">Fagus sylvatica</name>
    <name type="common">Beechnut</name>
    <dbReference type="NCBI Taxonomy" id="28930"/>
    <lineage>
        <taxon>Eukaryota</taxon>
        <taxon>Viridiplantae</taxon>
        <taxon>Streptophyta</taxon>
        <taxon>Embryophyta</taxon>
        <taxon>Tracheophyta</taxon>
        <taxon>Spermatophyta</taxon>
        <taxon>Magnoliopsida</taxon>
        <taxon>eudicotyledons</taxon>
        <taxon>Gunneridae</taxon>
        <taxon>Pentapetalae</taxon>
        <taxon>rosids</taxon>
        <taxon>fabids</taxon>
        <taxon>Fagales</taxon>
        <taxon>Fagaceae</taxon>
        <taxon>Fagus</taxon>
    </lineage>
</organism>
<dbReference type="GO" id="GO:0005634">
    <property type="term" value="C:nucleus"/>
    <property type="evidence" value="ECO:0007669"/>
    <property type="project" value="TreeGrafter"/>
</dbReference>
<comment type="similarity">
    <text evidence="1">Belongs to the PPP4R2 family.</text>
</comment>
<evidence type="ECO:0000256" key="2">
    <source>
        <dbReference type="SAM" id="MobiDB-lite"/>
    </source>
</evidence>
<name>A0A2N9HBN5_FAGSY</name>
<feature type="compositionally biased region" description="Basic and acidic residues" evidence="2">
    <location>
        <begin position="175"/>
        <end position="188"/>
    </location>
</feature>
<evidence type="ECO:0000313" key="3">
    <source>
        <dbReference type="EMBL" id="SPD09163.1"/>
    </source>
</evidence>
<reference evidence="3" key="1">
    <citation type="submission" date="2018-02" db="EMBL/GenBank/DDBJ databases">
        <authorList>
            <person name="Cohen D.B."/>
            <person name="Kent A.D."/>
        </authorList>
    </citation>
    <scope>NUCLEOTIDE SEQUENCE</scope>
</reference>
<accession>A0A2N9HBN5</accession>
<dbReference type="PANTHER" id="PTHR16487:SF0">
    <property type="entry name" value="PROTEIN PHOSPHATASE 4 REGULATORY SUBUNIT 2-RELATED"/>
    <property type="match status" value="1"/>
</dbReference>
<protein>
    <submittedName>
        <fullName evidence="3">Uncharacterized protein</fullName>
    </submittedName>
</protein>
<evidence type="ECO:0000256" key="1">
    <source>
        <dbReference type="ARBA" id="ARBA00009207"/>
    </source>
</evidence>
<sequence length="243" mass="26762">MRIKYQSPVQWVVLQTARRNGSWDGRTQLGSTPEQPRLSKCGQDDALLGFVEGPPFTLQRLCEILLEARSIYPSLSKLALALEKGRTVVKPPLARNPVGSALDGEATLCGLSFLGVVAFVSRCHTHLITRLCLICQKFLGFPDINTSFMTYVYNLLVTSMLAISTDPYPQSTVRNPDEPEKVSEEPKAHPNSVQNGVEPMIGDRDEVMTDAEADIDDDMTIDMEAFEEIVGSSEKNSEPTANS</sequence>
<dbReference type="GO" id="GO:0019888">
    <property type="term" value="F:protein phosphatase regulator activity"/>
    <property type="evidence" value="ECO:0007669"/>
    <property type="project" value="InterPro"/>
</dbReference>
<dbReference type="GO" id="GO:0005737">
    <property type="term" value="C:cytoplasm"/>
    <property type="evidence" value="ECO:0007669"/>
    <property type="project" value="TreeGrafter"/>
</dbReference>
<dbReference type="GO" id="GO:0030289">
    <property type="term" value="C:protein phosphatase 4 complex"/>
    <property type="evidence" value="ECO:0007669"/>
    <property type="project" value="InterPro"/>
</dbReference>
<dbReference type="AlphaFoldDB" id="A0A2N9HBN5"/>
<proteinExistence type="inferred from homology"/>
<dbReference type="EMBL" id="OIVN01003156">
    <property type="protein sequence ID" value="SPD09163.1"/>
    <property type="molecule type" value="Genomic_DNA"/>
</dbReference>
<feature type="compositionally biased region" description="Acidic residues" evidence="2">
    <location>
        <begin position="208"/>
        <end position="218"/>
    </location>
</feature>
<feature type="region of interest" description="Disordered" evidence="2">
    <location>
        <begin position="168"/>
        <end position="218"/>
    </location>
</feature>
<dbReference type="InterPro" id="IPR015267">
    <property type="entry name" value="PPP4R2"/>
</dbReference>
<dbReference type="PANTHER" id="PTHR16487">
    <property type="entry name" value="PPP4R2-RELATED PROTEIN"/>
    <property type="match status" value="1"/>
</dbReference>